<dbReference type="Proteomes" id="UP000678393">
    <property type="component" value="Unassembled WGS sequence"/>
</dbReference>
<dbReference type="OrthoDB" id="6101292at2759"/>
<comment type="caution">
    <text evidence="6">The sequence shown here is derived from an EMBL/GenBank/DDBJ whole genome shotgun (WGS) entry which is preliminary data.</text>
</comment>
<dbReference type="GO" id="GO:0004930">
    <property type="term" value="F:G protein-coupled receptor activity"/>
    <property type="evidence" value="ECO:0007669"/>
    <property type="project" value="TreeGrafter"/>
</dbReference>
<keyword evidence="5" id="KW-0812">Transmembrane</keyword>
<evidence type="ECO:0000313" key="6">
    <source>
        <dbReference type="EMBL" id="CAG5121428.1"/>
    </source>
</evidence>
<sequence>MGSVNSDSVINISRVGDEHSLHSEDLPGYNLEAYTVVLSTAAHVLSTLFGGSSNIAVIVAITTRRNINKYSYALVLTLFLACCSLNFIWSPLEVADLIMFHFSHRHPFNSYVPIKTYFYLFLILLISFIILLMSIEAIFKIKHCFGKILKKIWPLASTVTALFCSGLLAVIFFVKCINTEHIFRWTYTVIDNGARSTILAFTALAFCTVCVALFIILAFIIKESVYFESGRPHFRQKKIKLDIPEFLISQSNACADNDGGFEHSQSGTPSPTTPKLLSVINPETGGEDLSPIPDLPGPMAKPTGNRLGINMAQVLGRRRHTICQISDSTSAAAVSPDPASRAKQYNYVRKFSVDISALQAQLQNPKICKDAPFQSDIDISKRPASEKPEIPKPLLPQKPLTGSFNEKIEAFTEKVKQDKVESPAGTNNQPPPVIMVSNDDAPVSTMDTEQDNNQNETDVSHETFQEQIKTNPNSENKNHKPNSLIFTKSTEEEDHMSPTLESATSDHSNADSDFRKMARLTLLLSLTFILHMLPVLAMEVLKATLSLDAFINISTCTIAVSSVQTIVYPHLIICCDDVVHRAIHKVKKRTQIACCCRSDLDAHSQVDDSSSVSQV</sequence>
<dbReference type="PANTHER" id="PTHR24241">
    <property type="entry name" value="NEUROPEPTIDE RECEPTOR-RELATED G-PROTEIN COUPLED RECEPTOR"/>
    <property type="match status" value="1"/>
</dbReference>
<evidence type="ECO:0000256" key="4">
    <source>
        <dbReference type="SAM" id="MobiDB-lite"/>
    </source>
</evidence>
<dbReference type="SUPFAM" id="SSF81321">
    <property type="entry name" value="Family A G protein-coupled receptor-like"/>
    <property type="match status" value="1"/>
</dbReference>
<protein>
    <submittedName>
        <fullName evidence="6">Uncharacterized protein</fullName>
    </submittedName>
</protein>
<feature type="transmembrane region" description="Helical" evidence="5">
    <location>
        <begin position="33"/>
        <end position="58"/>
    </location>
</feature>
<reference evidence="6" key="1">
    <citation type="submission" date="2021-04" db="EMBL/GenBank/DDBJ databases">
        <authorList>
            <consortium name="Molecular Ecology Group"/>
        </authorList>
    </citation>
    <scope>NUCLEOTIDE SEQUENCE</scope>
</reference>
<feature type="transmembrane region" description="Helical" evidence="5">
    <location>
        <begin position="194"/>
        <end position="221"/>
    </location>
</feature>
<keyword evidence="5" id="KW-1133">Transmembrane helix</keyword>
<dbReference type="GO" id="GO:0005886">
    <property type="term" value="C:plasma membrane"/>
    <property type="evidence" value="ECO:0007669"/>
    <property type="project" value="UniProtKB-SubCell"/>
</dbReference>
<keyword evidence="7" id="KW-1185">Reference proteome</keyword>
<feature type="transmembrane region" description="Helical" evidence="5">
    <location>
        <begin position="70"/>
        <end position="89"/>
    </location>
</feature>
<keyword evidence="3" id="KW-0675">Receptor</keyword>
<evidence type="ECO:0000256" key="2">
    <source>
        <dbReference type="ARBA" id="ARBA00022475"/>
    </source>
</evidence>
<evidence type="ECO:0000256" key="1">
    <source>
        <dbReference type="ARBA" id="ARBA00004651"/>
    </source>
</evidence>
<comment type="subcellular location">
    <subcellularLocation>
        <location evidence="1">Cell membrane</location>
        <topology evidence="1">Multi-pass membrane protein</topology>
    </subcellularLocation>
</comment>
<accession>A0A8S3YYV8</accession>
<feature type="transmembrane region" description="Helical" evidence="5">
    <location>
        <begin position="549"/>
        <end position="579"/>
    </location>
</feature>
<feature type="compositionally biased region" description="Polar residues" evidence="4">
    <location>
        <begin position="445"/>
        <end position="457"/>
    </location>
</feature>
<organism evidence="6 7">
    <name type="scientific">Candidula unifasciata</name>
    <dbReference type="NCBI Taxonomy" id="100452"/>
    <lineage>
        <taxon>Eukaryota</taxon>
        <taxon>Metazoa</taxon>
        <taxon>Spiralia</taxon>
        <taxon>Lophotrochozoa</taxon>
        <taxon>Mollusca</taxon>
        <taxon>Gastropoda</taxon>
        <taxon>Heterobranchia</taxon>
        <taxon>Euthyneura</taxon>
        <taxon>Panpulmonata</taxon>
        <taxon>Eupulmonata</taxon>
        <taxon>Stylommatophora</taxon>
        <taxon>Helicina</taxon>
        <taxon>Helicoidea</taxon>
        <taxon>Geomitridae</taxon>
        <taxon>Candidula</taxon>
    </lineage>
</organism>
<feature type="transmembrane region" description="Helical" evidence="5">
    <location>
        <begin position="151"/>
        <end position="174"/>
    </location>
</feature>
<feature type="compositionally biased region" description="Polar residues" evidence="4">
    <location>
        <begin position="465"/>
        <end position="475"/>
    </location>
</feature>
<proteinExistence type="predicted"/>
<dbReference type="EMBL" id="CAJHNH020001086">
    <property type="protein sequence ID" value="CAG5121428.1"/>
    <property type="molecule type" value="Genomic_DNA"/>
</dbReference>
<feature type="compositionally biased region" description="Basic and acidic residues" evidence="4">
    <location>
        <begin position="380"/>
        <end position="390"/>
    </location>
</feature>
<gene>
    <name evidence="6" type="ORF">CUNI_LOCUS6986</name>
</gene>
<feature type="region of interest" description="Disordered" evidence="4">
    <location>
        <begin position="380"/>
        <end position="401"/>
    </location>
</feature>
<evidence type="ECO:0000256" key="5">
    <source>
        <dbReference type="SAM" id="Phobius"/>
    </source>
</evidence>
<feature type="region of interest" description="Disordered" evidence="4">
    <location>
        <begin position="415"/>
        <end position="509"/>
    </location>
</feature>
<keyword evidence="2" id="KW-1003">Cell membrane</keyword>
<evidence type="ECO:0000256" key="3">
    <source>
        <dbReference type="ARBA" id="ARBA00023170"/>
    </source>
</evidence>
<dbReference type="AlphaFoldDB" id="A0A8S3YYV8"/>
<keyword evidence="5" id="KW-0472">Membrane</keyword>
<feature type="transmembrane region" description="Helical" evidence="5">
    <location>
        <begin position="117"/>
        <end position="139"/>
    </location>
</feature>
<dbReference type="Gene3D" id="1.20.1070.10">
    <property type="entry name" value="Rhodopsin 7-helix transmembrane proteins"/>
    <property type="match status" value="1"/>
</dbReference>
<name>A0A8S3YYV8_9EUPU</name>
<evidence type="ECO:0000313" key="7">
    <source>
        <dbReference type="Proteomes" id="UP000678393"/>
    </source>
</evidence>
<feature type="transmembrane region" description="Helical" evidence="5">
    <location>
        <begin position="520"/>
        <end position="537"/>
    </location>
</feature>